<dbReference type="EMBL" id="CP049616">
    <property type="protein sequence ID" value="QII43823.1"/>
    <property type="molecule type" value="Genomic_DNA"/>
</dbReference>
<accession>A0A6G7IYZ1</accession>
<sequence length="436" mass="52127">MKNLNSYIESGEYREEFEKLFSNNKSLLLTMVSKYYPMSEKFILEYFNKLSSDYLGTNKNITFTDSLLENLKEELGLLSGSINIPWSESIIDEYIDFWNWDELSSNRSLPWSISFIGKYEDYWNWENISQNESIPFNKNMLVKFENRIGFYWDNISFNSSLRLDDELFLKYEDEWDLQGLYNNPRLVNFLSKELLKKKFGNIGSRFFVTNKIPWTKESIQKMKDDVLTTHGISSNTNILWTEELIEEFVDFWDWSELSYNNQIIWTSSMIEKYKEKLDWVNLSLNTSVPWSEYLIEKYKDKWFWSNLSGNPKLPWSYSFFSKYISKWSCFGEDVLYPFANYLSSLVENKTIYSLYLEFISEHDIEQLLESNRNSNSDKFLPCIDGSDKLNENNRNDDFLEEQNYQGYSNFDHNDISTYPNYDSDMDIDQQGPDFDF</sequence>
<organism evidence="1 2">
    <name type="scientific">Flagellimonas oceani</name>
    <dbReference type="NCBI Taxonomy" id="2698672"/>
    <lineage>
        <taxon>Bacteria</taxon>
        <taxon>Pseudomonadati</taxon>
        <taxon>Bacteroidota</taxon>
        <taxon>Flavobacteriia</taxon>
        <taxon>Flavobacteriales</taxon>
        <taxon>Flavobacteriaceae</taxon>
        <taxon>Flagellimonas</taxon>
    </lineage>
</organism>
<gene>
    <name evidence="1" type="ORF">GVT53_03745</name>
</gene>
<reference evidence="1 2" key="1">
    <citation type="submission" date="2020-02" db="EMBL/GenBank/DDBJ databases">
        <title>Complete genome of Muricauda sp. 501str8.</title>
        <authorList>
            <person name="Dong B."/>
            <person name="Zhu S."/>
            <person name="Yang J."/>
            <person name="Chen J."/>
        </authorList>
    </citation>
    <scope>NUCLEOTIDE SEQUENCE [LARGE SCALE GENOMIC DNA]</scope>
    <source>
        <strain evidence="1 2">501str8</strain>
    </source>
</reference>
<dbReference type="KEGG" id="mut:GVT53_03745"/>
<keyword evidence="2" id="KW-1185">Reference proteome</keyword>
<dbReference type="AlphaFoldDB" id="A0A6G7IYZ1"/>
<name>A0A6G7IYZ1_9FLAO</name>
<dbReference type="Proteomes" id="UP000502928">
    <property type="component" value="Chromosome"/>
</dbReference>
<evidence type="ECO:0000313" key="2">
    <source>
        <dbReference type="Proteomes" id="UP000502928"/>
    </source>
</evidence>
<evidence type="ECO:0000313" key="1">
    <source>
        <dbReference type="EMBL" id="QII43823.1"/>
    </source>
</evidence>
<proteinExistence type="predicted"/>
<protein>
    <submittedName>
        <fullName evidence="1">Uncharacterized protein</fullName>
    </submittedName>
</protein>
<dbReference type="RefSeq" id="WP_166247485.1">
    <property type="nucleotide sequence ID" value="NZ_CP049616.1"/>
</dbReference>